<evidence type="ECO:0000313" key="4">
    <source>
        <dbReference type="Proteomes" id="UP000319783"/>
    </source>
</evidence>
<protein>
    <recommendedName>
        <fullName evidence="2">Nmd3 N-terminal domain-containing protein</fullName>
    </recommendedName>
</protein>
<feature type="region of interest" description="Disordered" evidence="1">
    <location>
        <begin position="1"/>
        <end position="24"/>
    </location>
</feature>
<dbReference type="Proteomes" id="UP000319783">
    <property type="component" value="Unassembled WGS sequence"/>
</dbReference>
<dbReference type="InterPro" id="IPR007064">
    <property type="entry name" value="Nmd3_N"/>
</dbReference>
<evidence type="ECO:0000313" key="3">
    <source>
        <dbReference type="EMBL" id="TLD41859.1"/>
    </source>
</evidence>
<reference evidence="3 4" key="1">
    <citation type="submission" date="2019-04" db="EMBL/GenBank/DDBJ databases">
        <title>Genome of a novel bacterium Candidatus Jettenia ecosi reconstructed from metagenome of an anammox bioreactor.</title>
        <authorList>
            <person name="Mardanov A.V."/>
            <person name="Beletsky A.V."/>
            <person name="Ravin N.V."/>
            <person name="Botchkova E.A."/>
            <person name="Litti Y.V."/>
            <person name="Nozhevnikova A.N."/>
        </authorList>
    </citation>
    <scope>NUCLEOTIDE SEQUENCE [LARGE SCALE GENOMIC DNA]</scope>
    <source>
        <strain evidence="3">J2</strain>
    </source>
</reference>
<evidence type="ECO:0000259" key="2">
    <source>
        <dbReference type="Pfam" id="PF04981"/>
    </source>
</evidence>
<dbReference type="EMBL" id="SULG01000034">
    <property type="protein sequence ID" value="TLD41859.1"/>
    <property type="molecule type" value="Genomic_DNA"/>
</dbReference>
<dbReference type="InterPro" id="IPR047706">
    <property type="entry name" value="BCAM0308-like"/>
</dbReference>
<accession>A0A533QBR4</accession>
<dbReference type="AlphaFoldDB" id="A0A533QBR4"/>
<proteinExistence type="predicted"/>
<feature type="compositionally biased region" description="Basic residues" evidence="1">
    <location>
        <begin position="1"/>
        <end position="12"/>
    </location>
</feature>
<evidence type="ECO:0000256" key="1">
    <source>
        <dbReference type="SAM" id="MobiDB-lite"/>
    </source>
</evidence>
<dbReference type="Pfam" id="PF04981">
    <property type="entry name" value="NMD3"/>
    <property type="match status" value="1"/>
</dbReference>
<name>A0A533QBR4_9BACT</name>
<dbReference type="NCBIfam" id="NF040826">
    <property type="entry name" value="lxa_BCAM0308"/>
    <property type="match status" value="1"/>
</dbReference>
<gene>
    <name evidence="3" type="ORF">JETT_1876</name>
</gene>
<comment type="caution">
    <text evidence="3">The sequence shown here is derived from an EMBL/GenBank/DDBJ whole genome shotgun (WGS) entry which is preliminary data.</text>
</comment>
<feature type="domain" description="Nmd3 N-terminal" evidence="2">
    <location>
        <begin position="63"/>
        <end position="156"/>
    </location>
</feature>
<sequence>MKKASRFNKHTRGQLSNENDPYLPPKGKGLPSVSLCKDCTAVYQNKKWFLDPKLYEKKKALKTVNWVTCPACKKIKENVPGGIVKLKGNFLKEHKQEIMNLIRHEDERSKTFNPLKRIMKIQEKNNEIEIHTTTGTLAQRIGSILFKAYDGEVEYKKHENMKFMRVEWRREYGTPIKKVIRK</sequence>
<organism evidence="3 4">
    <name type="scientific">Candidatus Jettenia ecosi</name>
    <dbReference type="NCBI Taxonomy" id="2494326"/>
    <lineage>
        <taxon>Bacteria</taxon>
        <taxon>Pseudomonadati</taxon>
        <taxon>Planctomycetota</taxon>
        <taxon>Candidatus Brocadiia</taxon>
        <taxon>Candidatus Brocadiales</taxon>
        <taxon>Candidatus Brocadiaceae</taxon>
        <taxon>Candidatus Jettenia</taxon>
    </lineage>
</organism>